<evidence type="ECO:0000313" key="2">
    <source>
        <dbReference type="EMBL" id="MFC7404951.1"/>
    </source>
</evidence>
<keyword evidence="3" id="KW-1185">Reference proteome</keyword>
<feature type="transmembrane region" description="Helical" evidence="1">
    <location>
        <begin position="97"/>
        <end position="116"/>
    </location>
</feature>
<comment type="caution">
    <text evidence="2">The sequence shown here is derived from an EMBL/GenBank/DDBJ whole genome shotgun (WGS) entry which is preliminary data.</text>
</comment>
<feature type="transmembrane region" description="Helical" evidence="1">
    <location>
        <begin position="62"/>
        <end position="85"/>
    </location>
</feature>
<feature type="transmembrane region" description="Helical" evidence="1">
    <location>
        <begin position="193"/>
        <end position="215"/>
    </location>
</feature>
<keyword evidence="1" id="KW-0472">Membrane</keyword>
<name>A0ABW2Q607_9MICO</name>
<keyword evidence="1" id="KW-1133">Transmembrane helix</keyword>
<evidence type="ECO:0000256" key="1">
    <source>
        <dbReference type="SAM" id="Phobius"/>
    </source>
</evidence>
<feature type="transmembrane region" description="Helical" evidence="1">
    <location>
        <begin position="136"/>
        <end position="163"/>
    </location>
</feature>
<dbReference type="EMBL" id="JBHTCQ010000001">
    <property type="protein sequence ID" value="MFC7404951.1"/>
    <property type="molecule type" value="Genomic_DNA"/>
</dbReference>
<evidence type="ECO:0000313" key="3">
    <source>
        <dbReference type="Proteomes" id="UP001596455"/>
    </source>
</evidence>
<keyword evidence="1" id="KW-0812">Transmembrane</keyword>
<evidence type="ECO:0008006" key="4">
    <source>
        <dbReference type="Google" id="ProtNLM"/>
    </source>
</evidence>
<reference evidence="3" key="1">
    <citation type="journal article" date="2019" name="Int. J. Syst. Evol. Microbiol.">
        <title>The Global Catalogue of Microorganisms (GCM) 10K type strain sequencing project: providing services to taxonomists for standard genome sequencing and annotation.</title>
        <authorList>
            <consortium name="The Broad Institute Genomics Platform"/>
            <consortium name="The Broad Institute Genome Sequencing Center for Infectious Disease"/>
            <person name="Wu L."/>
            <person name="Ma J."/>
        </authorList>
    </citation>
    <scope>NUCLEOTIDE SEQUENCE [LARGE SCALE GENOMIC DNA]</scope>
    <source>
        <strain evidence="3">JCM 1490</strain>
    </source>
</reference>
<gene>
    <name evidence="2" type="ORF">ACFQQL_07505</name>
</gene>
<feature type="transmembrane region" description="Helical" evidence="1">
    <location>
        <begin position="170"/>
        <end position="187"/>
    </location>
</feature>
<dbReference type="Proteomes" id="UP001596455">
    <property type="component" value="Unassembled WGS sequence"/>
</dbReference>
<sequence length="228" mass="23776">MSAHTSLRISATTRQRIAAAVLLLLGVVAYVLPTALHGNPPIDDAAATLDYVSSRKLWTLAHFANVAAILMWAFAVALLHVSGALPLGRGAVARMSWSVAGGAFAIYFGIHAVGLWSAAEQLGTIPEQTVIERTEALLHVLGSAAFVSQALVGVSVALLGVALMRRTRSSLVLGGVGILAGAGWATGAVMINFAIIVPFTLLTWAWVVVVAIVVLRTRLRSTATTHGP</sequence>
<protein>
    <recommendedName>
        <fullName evidence="4">DUF4386 family protein</fullName>
    </recommendedName>
</protein>
<accession>A0ABW2Q607</accession>
<proteinExistence type="predicted"/>
<organism evidence="2 3">
    <name type="scientific">Georgenia alba</name>
    <dbReference type="NCBI Taxonomy" id="2233858"/>
    <lineage>
        <taxon>Bacteria</taxon>
        <taxon>Bacillati</taxon>
        <taxon>Actinomycetota</taxon>
        <taxon>Actinomycetes</taxon>
        <taxon>Micrococcales</taxon>
        <taxon>Bogoriellaceae</taxon>
        <taxon>Georgenia</taxon>
    </lineage>
</organism>
<dbReference type="RefSeq" id="WP_382392825.1">
    <property type="nucleotide sequence ID" value="NZ_JBHTCQ010000001.1"/>
</dbReference>